<organism evidence="1 2">
    <name type="scientific">Brevundimonas diminuta 3F5N</name>
    <dbReference type="NCBI Taxonomy" id="1255603"/>
    <lineage>
        <taxon>Bacteria</taxon>
        <taxon>Pseudomonadati</taxon>
        <taxon>Pseudomonadota</taxon>
        <taxon>Alphaproteobacteria</taxon>
        <taxon>Caulobacterales</taxon>
        <taxon>Caulobacteraceae</taxon>
        <taxon>Brevundimonas</taxon>
    </lineage>
</organism>
<evidence type="ECO:0000313" key="1">
    <source>
        <dbReference type="EMBL" id="SJM70373.1"/>
    </source>
</evidence>
<reference evidence="1 2" key="1">
    <citation type="submission" date="2017-02" db="EMBL/GenBank/DDBJ databases">
        <authorList>
            <person name="Peterson S.W."/>
        </authorList>
    </citation>
    <scope>NUCLEOTIDE SEQUENCE [LARGE SCALE GENOMIC DNA]</scope>
    <source>
        <strain evidence="1 2">3F5N</strain>
    </source>
</reference>
<protein>
    <submittedName>
        <fullName evidence="1">Uncharacterized protein</fullName>
    </submittedName>
</protein>
<proteinExistence type="predicted"/>
<dbReference type="AlphaFoldDB" id="A0A1R4GQN9"/>
<dbReference type="EMBL" id="FUIE01000084">
    <property type="protein sequence ID" value="SJM70373.1"/>
    <property type="molecule type" value="Genomic_DNA"/>
</dbReference>
<dbReference type="Proteomes" id="UP000195766">
    <property type="component" value="Unassembled WGS sequence"/>
</dbReference>
<name>A0A1R4GQN9_BREDI</name>
<sequence>MAQGGVVSAECFEKSRRARGQALQRYAGRLIEIGRITQTVMMGKL</sequence>
<accession>A0A1R4GQN9</accession>
<evidence type="ECO:0000313" key="2">
    <source>
        <dbReference type="Proteomes" id="UP000195766"/>
    </source>
</evidence>
<gene>
    <name evidence="1" type="ORF">FM111_14990</name>
</gene>